<comment type="similarity">
    <text evidence="2">Belongs to the Mediator complex subunit 22 family.</text>
</comment>
<evidence type="ECO:0000313" key="10">
    <source>
        <dbReference type="Proteomes" id="UP000095284"/>
    </source>
</evidence>
<dbReference type="GO" id="GO:0016592">
    <property type="term" value="C:mediator complex"/>
    <property type="evidence" value="ECO:0007669"/>
    <property type="project" value="InterPro"/>
</dbReference>
<accession>A0A1I7SMK4</accession>
<comment type="function">
    <text evidence="7">Component of the Mediator complex, a coactivator involved in the regulated transcription of nearly all RNA polymerase II-dependent genes. Mediator functions as a bridge to convey information from gene-specific regulatory proteins to the basal RNA polymerase II transcription machinery. Mediator is recruited to promoters by direct interactions with regulatory proteins and serves as a scaffold for the assembly of a functional preinitiation complex with RNA polymerase II and the general transcription factors.</text>
</comment>
<name>A0A1I7SMK4_BURXY</name>
<dbReference type="EMBL" id="CAJFCV020000006">
    <property type="protein sequence ID" value="CAG9130263.1"/>
    <property type="molecule type" value="Genomic_DNA"/>
</dbReference>
<evidence type="ECO:0000256" key="3">
    <source>
        <dbReference type="ARBA" id="ARBA00019695"/>
    </source>
</evidence>
<evidence type="ECO:0000313" key="12">
    <source>
        <dbReference type="WBParaSite" id="BXY_1428900.1"/>
    </source>
</evidence>
<evidence type="ECO:0000256" key="4">
    <source>
        <dbReference type="ARBA" id="ARBA00023015"/>
    </source>
</evidence>
<dbReference type="WBParaSite" id="BXY_1428900.1">
    <property type="protein sequence ID" value="BXY_1428900.1"/>
    <property type="gene ID" value="BXY_1428900"/>
</dbReference>
<evidence type="ECO:0000256" key="5">
    <source>
        <dbReference type="ARBA" id="ARBA00023163"/>
    </source>
</evidence>
<dbReference type="Proteomes" id="UP000582659">
    <property type="component" value="Unassembled WGS sequence"/>
</dbReference>
<evidence type="ECO:0000256" key="1">
    <source>
        <dbReference type="ARBA" id="ARBA00004123"/>
    </source>
</evidence>
<dbReference type="PANTHER" id="PTHR12434">
    <property type="entry name" value="MEDIATOR OF RNA POLYMERASE II TRANSCRIPTION SUBUNIT 22"/>
    <property type="match status" value="1"/>
</dbReference>
<keyword evidence="6" id="KW-0539">Nucleus</keyword>
<dbReference type="AlphaFoldDB" id="A0A1I7SMK4"/>
<dbReference type="Proteomes" id="UP000095284">
    <property type="component" value="Unplaced"/>
</dbReference>
<evidence type="ECO:0000256" key="7">
    <source>
        <dbReference type="ARBA" id="ARBA00025687"/>
    </source>
</evidence>
<protein>
    <recommendedName>
        <fullName evidence="3">Mediator of RNA polymerase II transcription subunit 22</fullName>
    </recommendedName>
    <alternativeName>
        <fullName evidence="8">Mediator complex subunit 22</fullName>
    </alternativeName>
</protein>
<proteinExistence type="inferred from homology"/>
<reference evidence="12" key="1">
    <citation type="submission" date="2016-11" db="UniProtKB">
        <authorList>
            <consortium name="WormBaseParasite"/>
        </authorList>
    </citation>
    <scope>IDENTIFICATION</scope>
</reference>
<dbReference type="SMR" id="A0A1I7SMK4"/>
<comment type="subcellular location">
    <subcellularLocation>
        <location evidence="1">Nucleus</location>
    </subcellularLocation>
</comment>
<evidence type="ECO:0000313" key="11">
    <source>
        <dbReference type="Proteomes" id="UP000659654"/>
    </source>
</evidence>
<dbReference type="InterPro" id="IPR009332">
    <property type="entry name" value="Med22"/>
</dbReference>
<evidence type="ECO:0000313" key="9">
    <source>
        <dbReference type="EMBL" id="CAD5234457.1"/>
    </source>
</evidence>
<dbReference type="eggNOG" id="KOG3304">
    <property type="taxonomic scope" value="Eukaryota"/>
</dbReference>
<evidence type="ECO:0000256" key="8">
    <source>
        <dbReference type="ARBA" id="ARBA00031962"/>
    </source>
</evidence>
<evidence type="ECO:0000256" key="6">
    <source>
        <dbReference type="ARBA" id="ARBA00023242"/>
    </source>
</evidence>
<reference evidence="9" key="2">
    <citation type="submission" date="2020-09" db="EMBL/GenBank/DDBJ databases">
        <authorList>
            <person name="Kikuchi T."/>
        </authorList>
    </citation>
    <scope>NUCLEOTIDE SEQUENCE</scope>
    <source>
        <strain evidence="9">Ka4C1</strain>
    </source>
</reference>
<dbReference type="Pfam" id="PF06179">
    <property type="entry name" value="Med22"/>
    <property type="match status" value="1"/>
</dbReference>
<keyword evidence="4" id="KW-0805">Transcription regulation</keyword>
<dbReference type="GO" id="GO:0006357">
    <property type="term" value="P:regulation of transcription by RNA polymerase II"/>
    <property type="evidence" value="ECO:0007669"/>
    <property type="project" value="InterPro"/>
</dbReference>
<gene>
    <name evidence="9" type="ORF">BXYJ_LOCUS14548</name>
</gene>
<evidence type="ECO:0000256" key="2">
    <source>
        <dbReference type="ARBA" id="ARBA00005942"/>
    </source>
</evidence>
<dbReference type="Proteomes" id="UP000659654">
    <property type="component" value="Unassembled WGS sequence"/>
</dbReference>
<dbReference type="PANTHER" id="PTHR12434:SF6">
    <property type="entry name" value="MEDIATOR OF RNA POLYMERASE II TRANSCRIPTION SUBUNIT 22"/>
    <property type="match status" value="1"/>
</dbReference>
<keyword evidence="11" id="KW-1185">Reference proteome</keyword>
<dbReference type="GO" id="GO:0003712">
    <property type="term" value="F:transcription coregulator activity"/>
    <property type="evidence" value="ECO:0007669"/>
    <property type="project" value="InterPro"/>
</dbReference>
<keyword evidence="5" id="KW-0804">Transcription</keyword>
<dbReference type="EMBL" id="CAJFDI010000006">
    <property type="protein sequence ID" value="CAD5234457.1"/>
    <property type="molecule type" value="Genomic_DNA"/>
</dbReference>
<organism evidence="10 12">
    <name type="scientific">Bursaphelenchus xylophilus</name>
    <name type="common">Pinewood nematode worm</name>
    <name type="synonym">Aphelenchoides xylophilus</name>
    <dbReference type="NCBI Taxonomy" id="6326"/>
    <lineage>
        <taxon>Eukaryota</taxon>
        <taxon>Metazoa</taxon>
        <taxon>Ecdysozoa</taxon>
        <taxon>Nematoda</taxon>
        <taxon>Chromadorea</taxon>
        <taxon>Rhabditida</taxon>
        <taxon>Tylenchina</taxon>
        <taxon>Tylenchomorpha</taxon>
        <taxon>Aphelenchoidea</taxon>
        <taxon>Aphelenchoididae</taxon>
        <taxon>Bursaphelenchus</taxon>
    </lineage>
</organism>
<dbReference type="OrthoDB" id="203279at2759"/>
<sequence>MKRTQQTSSRSVTTKKLIVSDYRRSLKNNIRSLSDNLTHILHASKVPLEESASKPSSSGLMADHFTLGNEVVSRTALMARAADELLKLTNSIREFLILRDFNFISQATETTQENAKTELDAMFEDYDKFRLELANVSADIDAELSDNFGLKG</sequence>